<evidence type="ECO:0000256" key="1">
    <source>
        <dbReference type="SAM" id="MobiDB-lite"/>
    </source>
</evidence>
<proteinExistence type="predicted"/>
<evidence type="ECO:0000313" key="2">
    <source>
        <dbReference type="EMBL" id="CEM07464.1"/>
    </source>
</evidence>
<reference evidence="2" key="1">
    <citation type="submission" date="2014-11" db="EMBL/GenBank/DDBJ databases">
        <authorList>
            <person name="Otto D Thomas"/>
            <person name="Naeem Raeece"/>
        </authorList>
    </citation>
    <scope>NUCLEOTIDE SEQUENCE</scope>
</reference>
<dbReference type="VEuPathDB" id="CryptoDB:Cvel_15243"/>
<dbReference type="AlphaFoldDB" id="A0A0G4F5A6"/>
<name>A0A0G4F5A6_9ALVE</name>
<gene>
    <name evidence="2" type="ORF">Cvel_15243</name>
</gene>
<organism evidence="2">
    <name type="scientific">Chromera velia CCMP2878</name>
    <dbReference type="NCBI Taxonomy" id="1169474"/>
    <lineage>
        <taxon>Eukaryota</taxon>
        <taxon>Sar</taxon>
        <taxon>Alveolata</taxon>
        <taxon>Colpodellida</taxon>
        <taxon>Chromeraceae</taxon>
        <taxon>Chromera</taxon>
    </lineage>
</organism>
<dbReference type="EMBL" id="CDMZ01000129">
    <property type="protein sequence ID" value="CEM07464.1"/>
    <property type="molecule type" value="Genomic_DNA"/>
</dbReference>
<protein>
    <submittedName>
        <fullName evidence="2">Uncharacterized protein</fullName>
    </submittedName>
</protein>
<sequence length="86" mass="9735">MKRLHNGSHLTLLFSSKEVKSLERPVEPVQRPVEPVQRPVEPLKRPVEPLKRPVGPLKRPVGPSVCAQNRLCKEDGRKERTRGAIT</sequence>
<accession>A0A0G4F5A6</accession>
<feature type="region of interest" description="Disordered" evidence="1">
    <location>
        <begin position="44"/>
        <end position="64"/>
    </location>
</feature>